<sequence length="121" mass="14423">MRNLNIYSIVRAISSLLIKKIFFAIVPSKLIHNILLKIKHRVRRLEHYFDNLEKYGMNFDEIMKSDFYTGWGDHRSVLKKIMKKITICSEYEILINLGDNKKIKASLSLSFKYLFEYICKN</sequence>
<dbReference type="AlphaFoldDB" id="A0A3M7SVZ8"/>
<evidence type="ECO:0000313" key="1">
    <source>
        <dbReference type="EMBL" id="RNA40004.1"/>
    </source>
</evidence>
<organism evidence="1 2">
    <name type="scientific">Brachionus plicatilis</name>
    <name type="common">Marine rotifer</name>
    <name type="synonym">Brachionus muelleri</name>
    <dbReference type="NCBI Taxonomy" id="10195"/>
    <lineage>
        <taxon>Eukaryota</taxon>
        <taxon>Metazoa</taxon>
        <taxon>Spiralia</taxon>
        <taxon>Gnathifera</taxon>
        <taxon>Rotifera</taxon>
        <taxon>Eurotatoria</taxon>
        <taxon>Monogononta</taxon>
        <taxon>Pseudotrocha</taxon>
        <taxon>Ploima</taxon>
        <taxon>Brachionidae</taxon>
        <taxon>Brachionus</taxon>
    </lineage>
</organism>
<dbReference type="Proteomes" id="UP000276133">
    <property type="component" value="Unassembled WGS sequence"/>
</dbReference>
<reference evidence="1 2" key="1">
    <citation type="journal article" date="2018" name="Sci. Rep.">
        <title>Genomic signatures of local adaptation to the degree of environmental predictability in rotifers.</title>
        <authorList>
            <person name="Franch-Gras L."/>
            <person name="Hahn C."/>
            <person name="Garcia-Roger E.M."/>
            <person name="Carmona M.J."/>
            <person name="Serra M."/>
            <person name="Gomez A."/>
        </authorList>
    </citation>
    <scope>NUCLEOTIDE SEQUENCE [LARGE SCALE GENOMIC DNA]</scope>
    <source>
        <strain evidence="1">HYR1</strain>
    </source>
</reference>
<proteinExistence type="predicted"/>
<dbReference type="EMBL" id="REGN01000688">
    <property type="protein sequence ID" value="RNA40004.1"/>
    <property type="molecule type" value="Genomic_DNA"/>
</dbReference>
<keyword evidence="2" id="KW-1185">Reference proteome</keyword>
<gene>
    <name evidence="1" type="ORF">BpHYR1_032932</name>
</gene>
<accession>A0A3M7SVZ8</accession>
<protein>
    <submittedName>
        <fullName evidence="1">Uncharacterized protein</fullName>
    </submittedName>
</protein>
<name>A0A3M7SVZ8_BRAPC</name>
<evidence type="ECO:0000313" key="2">
    <source>
        <dbReference type="Proteomes" id="UP000276133"/>
    </source>
</evidence>
<comment type="caution">
    <text evidence="1">The sequence shown here is derived from an EMBL/GenBank/DDBJ whole genome shotgun (WGS) entry which is preliminary data.</text>
</comment>